<keyword evidence="2" id="KW-1185">Reference proteome</keyword>
<accession>A0A493TDA6</accession>
<evidence type="ECO:0000313" key="2">
    <source>
        <dbReference type="Proteomes" id="UP000016666"/>
    </source>
</evidence>
<protein>
    <submittedName>
        <fullName evidence="1">Uncharacterized protein</fullName>
    </submittedName>
</protein>
<reference evidence="1" key="3">
    <citation type="submission" date="2025-09" db="UniProtKB">
        <authorList>
            <consortium name="Ensembl"/>
        </authorList>
    </citation>
    <scope>IDENTIFICATION</scope>
</reference>
<reference evidence="1" key="2">
    <citation type="submission" date="2025-08" db="UniProtKB">
        <authorList>
            <consortium name="Ensembl"/>
        </authorList>
    </citation>
    <scope>IDENTIFICATION</scope>
</reference>
<name>A0A493TDA6_ANAPP</name>
<dbReference type="AlphaFoldDB" id="A0A493TDA6"/>
<reference evidence="2" key="1">
    <citation type="submission" date="2017-10" db="EMBL/GenBank/DDBJ databases">
        <title>A new Pekin duck reference genome.</title>
        <authorList>
            <person name="Hou Z.-C."/>
            <person name="Zhou Z.-K."/>
            <person name="Zhu F."/>
            <person name="Hou S.-S."/>
        </authorList>
    </citation>
    <scope>NUCLEOTIDE SEQUENCE [LARGE SCALE GENOMIC DNA]</scope>
</reference>
<organism evidence="1 2">
    <name type="scientific">Anas platyrhynchos platyrhynchos</name>
    <name type="common">Northern mallard</name>
    <dbReference type="NCBI Taxonomy" id="8840"/>
    <lineage>
        <taxon>Eukaryota</taxon>
        <taxon>Metazoa</taxon>
        <taxon>Chordata</taxon>
        <taxon>Craniata</taxon>
        <taxon>Vertebrata</taxon>
        <taxon>Euteleostomi</taxon>
        <taxon>Archelosauria</taxon>
        <taxon>Archosauria</taxon>
        <taxon>Dinosauria</taxon>
        <taxon>Saurischia</taxon>
        <taxon>Theropoda</taxon>
        <taxon>Coelurosauria</taxon>
        <taxon>Aves</taxon>
        <taxon>Neognathae</taxon>
        <taxon>Galloanserae</taxon>
        <taxon>Anseriformes</taxon>
        <taxon>Anatidae</taxon>
        <taxon>Anatinae</taxon>
        <taxon>Anas</taxon>
    </lineage>
</organism>
<dbReference type="Proteomes" id="UP000016666">
    <property type="component" value="Unassembled WGS sequence"/>
</dbReference>
<proteinExistence type="predicted"/>
<evidence type="ECO:0000313" key="1">
    <source>
        <dbReference type="Ensembl" id="ENSAPLP00000023653.1"/>
    </source>
</evidence>
<sequence>MRYKPLSPIQKCPQRKALVTSELSRGAFTQPHMGAFMQAHRQLDPPGSLFLSNTKYIPSRHGRRPKNRAPEKCFRAPFAHPKVPPEEAPLGSSDVPKSFLWGHFWMGERGL</sequence>
<dbReference type="Ensembl" id="ENSAPLT00000043869.1">
    <property type="protein sequence ID" value="ENSAPLP00000023653.1"/>
    <property type="gene ID" value="ENSAPLG00000018160.1"/>
</dbReference>